<keyword evidence="5" id="KW-0813">Transport</keyword>
<dbReference type="InterPro" id="IPR052522">
    <property type="entry name" value="ABC-2_transport_permease"/>
</dbReference>
<feature type="domain" description="ABC transmembrane type-2" evidence="6">
    <location>
        <begin position="22"/>
        <end position="251"/>
    </location>
</feature>
<feature type="transmembrane region" description="Helical" evidence="5">
    <location>
        <begin position="170"/>
        <end position="189"/>
    </location>
</feature>
<comment type="subcellular location">
    <subcellularLocation>
        <location evidence="5">Cell inner membrane</location>
        <topology evidence="5">Multi-pass membrane protein</topology>
    </subcellularLocation>
    <subcellularLocation>
        <location evidence="1">Membrane</location>
        <topology evidence="1">Multi-pass membrane protein</topology>
    </subcellularLocation>
</comment>
<dbReference type="Pfam" id="PF01061">
    <property type="entry name" value="ABC2_membrane"/>
    <property type="match status" value="1"/>
</dbReference>
<sequence length="256" mass="28522">MGKKSYVSFFALYAKEVKRFVSVYNQTLVTPSLNSLLFLLVFGVALGKHRDRIMGVDFEVFVGVGMMVMVTIQNGFANTSSSLVFSKVMGSVVDYITPPFHTIHFVLAFVLAAMTRAIISFFMVGLVVSCFVRLQLHAPMILIVYIILTSAISALLGLLVGIFARSFDEMLIYTNYIITPLSFLSGTFFSIRDLPSMWQPIVTLNPFFHMVTGVRYAFTGIAESSVNFAACILFIVMFILFTASCIIIKRGWGIKE</sequence>
<evidence type="ECO:0000256" key="5">
    <source>
        <dbReference type="RuleBase" id="RU361157"/>
    </source>
</evidence>
<keyword evidence="2 5" id="KW-0812">Transmembrane</keyword>
<dbReference type="PANTHER" id="PTHR43332">
    <property type="entry name" value="INNER MEMBRANE TRANSPORT PERMEASE YADH-RELATED"/>
    <property type="match status" value="1"/>
</dbReference>
<keyword evidence="4 5" id="KW-0472">Membrane</keyword>
<feature type="transmembrane region" description="Helical" evidence="5">
    <location>
        <begin position="140"/>
        <end position="164"/>
    </location>
</feature>
<proteinExistence type="inferred from homology"/>
<gene>
    <name evidence="7" type="ORF">CAXC1_330035</name>
</gene>
<dbReference type="PANTHER" id="PTHR43332:SF2">
    <property type="entry name" value="INNER MEMBRANE TRANSPORT PERMEASE YADH"/>
    <property type="match status" value="1"/>
</dbReference>
<evidence type="ECO:0000313" key="8">
    <source>
        <dbReference type="Proteomes" id="UP001314181"/>
    </source>
</evidence>
<keyword evidence="3 5" id="KW-1133">Transmembrane helix</keyword>
<evidence type="ECO:0000256" key="4">
    <source>
        <dbReference type="ARBA" id="ARBA00023136"/>
    </source>
</evidence>
<accession>A0ABP0EWY1</accession>
<feature type="transmembrane region" description="Helical" evidence="5">
    <location>
        <begin position="28"/>
        <end position="46"/>
    </location>
</feature>
<evidence type="ECO:0000313" key="7">
    <source>
        <dbReference type="EMBL" id="CAK8163275.1"/>
    </source>
</evidence>
<reference evidence="7 8" key="1">
    <citation type="submission" date="2024-01" db="EMBL/GenBank/DDBJ databases">
        <authorList>
            <person name="Kunselman E."/>
        </authorList>
    </citation>
    <scope>NUCLEOTIDE SEQUENCE [LARGE SCALE GENOMIC DNA]</scope>
    <source>
        <strain evidence="7">2 abalone samples</strain>
    </source>
</reference>
<organism evidence="7 8">
    <name type="scientific">Candidatus Xenohaliotis californiensis</name>
    <dbReference type="NCBI Taxonomy" id="84677"/>
    <lineage>
        <taxon>Bacteria</taxon>
        <taxon>Pseudomonadati</taxon>
        <taxon>Pseudomonadota</taxon>
        <taxon>Alphaproteobacteria</taxon>
        <taxon>Rickettsiales</taxon>
        <taxon>Anaplasmataceae</taxon>
        <taxon>Candidatus Xenohaliotis</taxon>
    </lineage>
</organism>
<dbReference type="PROSITE" id="PS51012">
    <property type="entry name" value="ABC_TM2"/>
    <property type="match status" value="1"/>
</dbReference>
<name>A0ABP0EWY1_9RICK</name>
<comment type="similarity">
    <text evidence="5">Belongs to the ABC-2 integral membrane protein family.</text>
</comment>
<dbReference type="EMBL" id="CAWVOK010000026">
    <property type="protein sequence ID" value="CAK8163275.1"/>
    <property type="molecule type" value="Genomic_DNA"/>
</dbReference>
<dbReference type="InterPro" id="IPR000412">
    <property type="entry name" value="ABC_2_transport"/>
</dbReference>
<keyword evidence="5" id="KW-1003">Cell membrane</keyword>
<dbReference type="PIRSF" id="PIRSF006648">
    <property type="entry name" value="DrrB"/>
    <property type="match status" value="1"/>
</dbReference>
<protein>
    <recommendedName>
        <fullName evidence="5">Transport permease protein</fullName>
    </recommendedName>
</protein>
<keyword evidence="8" id="KW-1185">Reference proteome</keyword>
<evidence type="ECO:0000256" key="2">
    <source>
        <dbReference type="ARBA" id="ARBA00022692"/>
    </source>
</evidence>
<dbReference type="Proteomes" id="UP001314181">
    <property type="component" value="Unassembled WGS sequence"/>
</dbReference>
<evidence type="ECO:0000259" key="6">
    <source>
        <dbReference type="PROSITE" id="PS51012"/>
    </source>
</evidence>
<feature type="transmembrane region" description="Helical" evidence="5">
    <location>
        <begin position="58"/>
        <end position="76"/>
    </location>
</feature>
<evidence type="ECO:0000256" key="3">
    <source>
        <dbReference type="ARBA" id="ARBA00022989"/>
    </source>
</evidence>
<dbReference type="PRINTS" id="PR00164">
    <property type="entry name" value="ABC2TRNSPORT"/>
</dbReference>
<comment type="caution">
    <text evidence="7">The sequence shown here is derived from an EMBL/GenBank/DDBJ whole genome shotgun (WGS) entry which is preliminary data.</text>
</comment>
<dbReference type="RefSeq" id="WP_338364334.1">
    <property type="nucleotide sequence ID" value="NZ_CAWVOK010000026.1"/>
</dbReference>
<feature type="transmembrane region" description="Helical" evidence="5">
    <location>
        <begin position="224"/>
        <end position="248"/>
    </location>
</feature>
<feature type="transmembrane region" description="Helical" evidence="5">
    <location>
        <begin position="103"/>
        <end position="128"/>
    </location>
</feature>
<dbReference type="InterPro" id="IPR013525">
    <property type="entry name" value="ABC2_TM"/>
</dbReference>
<evidence type="ECO:0000256" key="1">
    <source>
        <dbReference type="ARBA" id="ARBA00004141"/>
    </source>
</evidence>
<dbReference type="InterPro" id="IPR047817">
    <property type="entry name" value="ABC2_TM_bact-type"/>
</dbReference>